<dbReference type="EMBL" id="JZWS03000012">
    <property type="protein sequence ID" value="MEW9492109.1"/>
    <property type="molecule type" value="Genomic_DNA"/>
</dbReference>
<organism evidence="1 2">
    <name type="scientific">Candidatus Aramenus sulfurataquae</name>
    <dbReference type="NCBI Taxonomy" id="1326980"/>
    <lineage>
        <taxon>Archaea</taxon>
        <taxon>Thermoproteota</taxon>
        <taxon>Thermoprotei</taxon>
        <taxon>Sulfolobales</taxon>
        <taxon>Sulfolobaceae</taxon>
        <taxon>Candidatus Aramenus</taxon>
    </lineage>
</organism>
<accession>A0ACC6TQN1</accession>
<gene>
    <name evidence="1" type="ORF">TQ35_0007925</name>
</gene>
<evidence type="ECO:0000313" key="2">
    <source>
        <dbReference type="Proteomes" id="UP000053480"/>
    </source>
</evidence>
<evidence type="ECO:0000313" key="1">
    <source>
        <dbReference type="EMBL" id="MEW9492109.1"/>
    </source>
</evidence>
<protein>
    <submittedName>
        <fullName evidence="1">MFS transporter</fullName>
    </submittedName>
</protein>
<comment type="caution">
    <text evidence="1">The sequence shown here is derived from an EMBL/GenBank/DDBJ whole genome shotgun (WGS) entry which is preliminary data.</text>
</comment>
<reference evidence="1" key="1">
    <citation type="submission" date="2024-07" db="EMBL/GenBank/DDBJ databases">
        <title>Metagenome and Metagenome-Assembled Genomes of Archaea from a hot spring from the geothermal field of Los Azufres, Mexico.</title>
        <authorList>
            <person name="Marin-Paredes R."/>
            <person name="Martinez-Romero E."/>
            <person name="Servin-Garciduenas L.E."/>
        </authorList>
    </citation>
    <scope>NUCLEOTIDE SEQUENCE</scope>
    <source>
        <strain evidence="1">AZ1-454</strain>
    </source>
</reference>
<proteinExistence type="predicted"/>
<sequence>MGYFDTIPTKDKARAFLVSSSGFLLDGYDLSVISFAEPFIQKEMSLSSAQLGLVVSSSLIGMIIGSLLLGRLSDRVGRKKLMGIDLFFFLVFALTSALSQNFYELFSSRLLLGVGIGGDYPISSTLLSEVSPSRSRGQYLVGAVAMYWVGALLANVANLLFLPAGPYFWRYVFLLGSIISVPIVIARIKLLESPRWLVYAGKVKAEVPKELESKGAHGFLDIFKGTLLIVTVVTSAVWFLFDVAAYGIGLYYPYILKEFAFPSYYSVIYGTILISLASLAGYLVAVAVIDRWLGRRGVLLVGLGSMAFMLYLGAFTKIVGPVLVPYFMTFVALEQWAGAVTLFYPTELFPTSVRSTGQGFATAVSRVGAVLGVYYFPQMTKELGFSTSLEVFATTSLVAFLVSLWFVKETRKMQLEETSVGVREPLRKAT</sequence>
<name>A0ACC6TQN1_9CREN</name>
<dbReference type="Proteomes" id="UP000053480">
    <property type="component" value="Unassembled WGS sequence"/>
</dbReference>